<dbReference type="STRING" id="1550566.SZ63_01010"/>
<proteinExistence type="predicted"/>
<dbReference type="InterPro" id="IPR052341">
    <property type="entry name" value="LOG_family_nucleotidases"/>
</dbReference>
<dbReference type="AlphaFoldDB" id="A0A0H1R203"/>
<evidence type="ECO:0008006" key="3">
    <source>
        <dbReference type="Google" id="ProtNLM"/>
    </source>
</evidence>
<dbReference type="Pfam" id="PF18306">
    <property type="entry name" value="LDcluster4"/>
    <property type="match status" value="1"/>
</dbReference>
<dbReference type="Gene3D" id="3.40.50.450">
    <property type="match status" value="1"/>
</dbReference>
<dbReference type="RefSeq" id="WP_048179728.1">
    <property type="nucleotide sequence ID" value="NZ_JXOJ01000001.1"/>
</dbReference>
<protein>
    <recommendedName>
        <fullName evidence="3">TIGR00725 family protein</fullName>
    </recommendedName>
</protein>
<dbReference type="SUPFAM" id="SSF102405">
    <property type="entry name" value="MCP/YpsA-like"/>
    <property type="match status" value="1"/>
</dbReference>
<dbReference type="PANTHER" id="PTHR43393:SF3">
    <property type="entry name" value="LYSINE DECARBOXYLASE-LIKE PROTEIN"/>
    <property type="match status" value="1"/>
</dbReference>
<sequence>MQIAVIGRGDCSVEEYEAAETIGYLIAGNHETVCCGGLGGVMEAACRGAKEAGGTTVGILPDTGEGNAYLDVVIRTGMGHARNVVLINSADAVIAVGGGYGTLSEIAIALKTEKPVFGLLTWKIEGVFVCATPEEAVILAVRAARLSRPSRSPRDPGESS</sequence>
<organism evidence="1 2">
    <name type="scientific">Methanoculleus sediminis</name>
    <dbReference type="NCBI Taxonomy" id="1550566"/>
    <lineage>
        <taxon>Archaea</taxon>
        <taxon>Methanobacteriati</taxon>
        <taxon>Methanobacteriota</taxon>
        <taxon>Stenosarchaea group</taxon>
        <taxon>Methanomicrobia</taxon>
        <taxon>Methanomicrobiales</taxon>
        <taxon>Methanomicrobiaceae</taxon>
        <taxon>Methanoculleus</taxon>
    </lineage>
</organism>
<accession>A0A0H1R203</accession>
<dbReference type="PANTHER" id="PTHR43393">
    <property type="entry name" value="CYTOKININ RIBOSIDE 5'-MONOPHOSPHATE PHOSPHORIBOHYDROLASE"/>
    <property type="match status" value="1"/>
</dbReference>
<dbReference type="NCBIfam" id="TIGR00725">
    <property type="entry name" value="TIGR00725 family protein"/>
    <property type="match status" value="1"/>
</dbReference>
<reference evidence="1 2" key="1">
    <citation type="journal article" date="2015" name="Int. J. Syst. Evol. Microbiol.">
        <title>Methanoculleus sediminis sp. nov., a methanogen from sediments near a submarine mud volcano.</title>
        <authorList>
            <person name="Chen S.C."/>
            <person name="Chen M.F."/>
            <person name="Lai M.C."/>
            <person name="Weng C.Y."/>
            <person name="Wu S.Y."/>
            <person name="Lin S."/>
            <person name="Yang T.F."/>
            <person name="Chen P.C."/>
        </authorList>
    </citation>
    <scope>NUCLEOTIDE SEQUENCE [LARGE SCALE GENOMIC DNA]</scope>
    <source>
        <strain evidence="1 2">S3Fa</strain>
    </source>
</reference>
<keyword evidence="2" id="KW-1185">Reference proteome</keyword>
<dbReference type="Proteomes" id="UP000035301">
    <property type="component" value="Unassembled WGS sequence"/>
</dbReference>
<dbReference type="InterPro" id="IPR041164">
    <property type="entry name" value="LDcluster4"/>
</dbReference>
<dbReference type="GO" id="GO:0005829">
    <property type="term" value="C:cytosol"/>
    <property type="evidence" value="ECO:0007669"/>
    <property type="project" value="TreeGrafter"/>
</dbReference>
<dbReference type="OrthoDB" id="9570at2157"/>
<evidence type="ECO:0000313" key="1">
    <source>
        <dbReference type="EMBL" id="KLK89064.1"/>
    </source>
</evidence>
<gene>
    <name evidence="1" type="ORF">SZ63_01010</name>
</gene>
<evidence type="ECO:0000313" key="2">
    <source>
        <dbReference type="Proteomes" id="UP000035301"/>
    </source>
</evidence>
<comment type="caution">
    <text evidence="1">The sequence shown here is derived from an EMBL/GenBank/DDBJ whole genome shotgun (WGS) entry which is preliminary data.</text>
</comment>
<dbReference type="EMBL" id="JXOJ01000001">
    <property type="protein sequence ID" value="KLK89064.1"/>
    <property type="molecule type" value="Genomic_DNA"/>
</dbReference>
<name>A0A0H1R203_9EURY</name>
<dbReference type="InterPro" id="IPR005268">
    <property type="entry name" value="CHP00725"/>
</dbReference>